<evidence type="ECO:0000256" key="6">
    <source>
        <dbReference type="ARBA" id="ARBA00035132"/>
    </source>
</evidence>
<evidence type="ECO:0000313" key="9">
    <source>
        <dbReference type="Proteomes" id="UP000245946"/>
    </source>
</evidence>
<dbReference type="RefSeq" id="XP_025594800.1">
    <property type="nucleotide sequence ID" value="XM_025744503.1"/>
</dbReference>
<dbReference type="Pfam" id="PF08293">
    <property type="entry name" value="MRP-S33"/>
    <property type="match status" value="1"/>
</dbReference>
<dbReference type="GO" id="GO:0005739">
    <property type="term" value="C:mitochondrion"/>
    <property type="evidence" value="ECO:0007669"/>
    <property type="project" value="UniProtKB-SubCell"/>
</dbReference>
<comment type="similarity">
    <text evidence="2">Belongs to the mitochondrion-specific ribosomal protein mS33 family.</text>
</comment>
<evidence type="ECO:0000256" key="1">
    <source>
        <dbReference type="ARBA" id="ARBA00004173"/>
    </source>
</evidence>
<feature type="compositionally biased region" description="Basic and acidic residues" evidence="7">
    <location>
        <begin position="80"/>
        <end position="91"/>
    </location>
</feature>
<reference evidence="8 9" key="1">
    <citation type="journal article" date="2018" name="Mol. Biol. Evol.">
        <title>Broad Genomic Sampling Reveals a Smut Pathogenic Ancestry of the Fungal Clade Ustilaginomycotina.</title>
        <authorList>
            <person name="Kijpornyongpan T."/>
            <person name="Mondo S.J."/>
            <person name="Barry K."/>
            <person name="Sandor L."/>
            <person name="Lee J."/>
            <person name="Lipzen A."/>
            <person name="Pangilinan J."/>
            <person name="LaButti K."/>
            <person name="Hainaut M."/>
            <person name="Henrissat B."/>
            <person name="Grigoriev I.V."/>
            <person name="Spatafora J.W."/>
            <person name="Aime M.C."/>
        </authorList>
    </citation>
    <scope>NUCLEOTIDE SEQUENCE [LARGE SCALE GENOMIC DNA]</scope>
    <source>
        <strain evidence="8 9">MCA 4186</strain>
    </source>
</reference>
<organism evidence="8 9">
    <name type="scientific">Tilletiopsis washingtonensis</name>
    <dbReference type="NCBI Taxonomy" id="58919"/>
    <lineage>
        <taxon>Eukaryota</taxon>
        <taxon>Fungi</taxon>
        <taxon>Dikarya</taxon>
        <taxon>Basidiomycota</taxon>
        <taxon>Ustilaginomycotina</taxon>
        <taxon>Exobasidiomycetes</taxon>
        <taxon>Entylomatales</taxon>
        <taxon>Entylomatales incertae sedis</taxon>
        <taxon>Tilletiopsis</taxon>
    </lineage>
</organism>
<dbReference type="Proteomes" id="UP000245946">
    <property type="component" value="Unassembled WGS sequence"/>
</dbReference>
<proteinExistence type="inferred from homology"/>
<dbReference type="AlphaFoldDB" id="A0A316YZ89"/>
<dbReference type="PANTHER" id="PTHR13362">
    <property type="entry name" value="MITOCHONDRIAL RIBOSOMAL PROTEIN S33"/>
    <property type="match status" value="1"/>
</dbReference>
<gene>
    <name evidence="8" type="ORF">FA09DRAFT_341884</name>
</gene>
<evidence type="ECO:0000256" key="2">
    <source>
        <dbReference type="ARBA" id="ARBA00008970"/>
    </source>
</evidence>
<protein>
    <recommendedName>
        <fullName evidence="6">Small ribosomal subunit protein mS33</fullName>
    </recommendedName>
</protein>
<feature type="compositionally biased region" description="Basic residues" evidence="7">
    <location>
        <begin position="97"/>
        <end position="113"/>
    </location>
</feature>
<dbReference type="EMBL" id="KZ819311">
    <property type="protein sequence ID" value="PWN94521.1"/>
    <property type="molecule type" value="Genomic_DNA"/>
</dbReference>
<dbReference type="OrthoDB" id="2257454at2759"/>
<keyword evidence="5" id="KW-0687">Ribonucleoprotein</keyword>
<evidence type="ECO:0000256" key="7">
    <source>
        <dbReference type="SAM" id="MobiDB-lite"/>
    </source>
</evidence>
<name>A0A316YZ89_9BASI</name>
<dbReference type="GeneID" id="37272047"/>
<dbReference type="InterPro" id="IPR013219">
    <property type="entry name" value="Ribosomal_mS33"/>
</dbReference>
<feature type="region of interest" description="Disordered" evidence="7">
    <location>
        <begin position="80"/>
        <end position="113"/>
    </location>
</feature>
<sequence length="113" mass="12134">MSAPRSAALRALALARARIFEVSPPSAVPGGERTGAKVLRPRLVGPSMLRYYPANLNLSSLSSVVPGLLAPGEKLLDPREAQRLEDVERRKGLGKGPPKKGQGRRAQMKGKKK</sequence>
<evidence type="ECO:0000256" key="3">
    <source>
        <dbReference type="ARBA" id="ARBA00022980"/>
    </source>
</evidence>
<keyword evidence="4" id="KW-0496">Mitochondrion</keyword>
<dbReference type="GO" id="GO:1990904">
    <property type="term" value="C:ribonucleoprotein complex"/>
    <property type="evidence" value="ECO:0007669"/>
    <property type="project" value="UniProtKB-KW"/>
</dbReference>
<evidence type="ECO:0000256" key="4">
    <source>
        <dbReference type="ARBA" id="ARBA00023128"/>
    </source>
</evidence>
<dbReference type="STRING" id="58919.A0A316YZ89"/>
<dbReference type="PANTHER" id="PTHR13362:SF2">
    <property type="entry name" value="SMALL RIBOSOMAL SUBUNIT PROTEIN MS33"/>
    <property type="match status" value="1"/>
</dbReference>
<keyword evidence="3" id="KW-0689">Ribosomal protein</keyword>
<evidence type="ECO:0000313" key="8">
    <source>
        <dbReference type="EMBL" id="PWN94521.1"/>
    </source>
</evidence>
<dbReference type="GO" id="GO:0005840">
    <property type="term" value="C:ribosome"/>
    <property type="evidence" value="ECO:0007669"/>
    <property type="project" value="UniProtKB-KW"/>
</dbReference>
<evidence type="ECO:0000256" key="5">
    <source>
        <dbReference type="ARBA" id="ARBA00023274"/>
    </source>
</evidence>
<keyword evidence="9" id="KW-1185">Reference proteome</keyword>
<comment type="subcellular location">
    <subcellularLocation>
        <location evidence="1">Mitochondrion</location>
    </subcellularLocation>
</comment>
<accession>A0A316YZ89</accession>